<dbReference type="Pfam" id="PF23055">
    <property type="entry name" value="DUF7041"/>
    <property type="match status" value="1"/>
</dbReference>
<dbReference type="GeneID" id="20320289"/>
<accession>A0A074ZI82</accession>
<feature type="domain" description="DUF7041" evidence="1">
    <location>
        <begin position="8"/>
        <end position="62"/>
    </location>
</feature>
<organism evidence="2 3">
    <name type="scientific">Opisthorchis viverrini</name>
    <name type="common">Southeast Asian liver fluke</name>
    <dbReference type="NCBI Taxonomy" id="6198"/>
    <lineage>
        <taxon>Eukaryota</taxon>
        <taxon>Metazoa</taxon>
        <taxon>Spiralia</taxon>
        <taxon>Lophotrochozoa</taxon>
        <taxon>Platyhelminthes</taxon>
        <taxon>Trematoda</taxon>
        <taxon>Digenea</taxon>
        <taxon>Opisthorchiida</taxon>
        <taxon>Opisthorchiata</taxon>
        <taxon>Opisthorchiidae</taxon>
        <taxon>Opisthorchis</taxon>
    </lineage>
</organism>
<evidence type="ECO:0000313" key="3">
    <source>
        <dbReference type="Proteomes" id="UP000054324"/>
    </source>
</evidence>
<sequence length="178" mass="19838">MENQTVMSSRCNYVVGCLPDFVAREVSDLIYTRPSTDPYDALKAAIISRTAYSGEQNLRKLLSGVDVGDKTPSQHLRHMMHLQGKHPVNDAVLKEIWQQSLHIEVCKVISVIEQGSSLAKLAEVADRVHETCGQFVVSNVQQQSTSHSNMKVEFSAMKAQFSELSLQPNEVMRPVGRP</sequence>
<dbReference type="KEGG" id="ovi:T265_06107"/>
<keyword evidence="3" id="KW-1185">Reference proteome</keyword>
<dbReference type="Proteomes" id="UP000054324">
    <property type="component" value="Unassembled WGS sequence"/>
</dbReference>
<dbReference type="CTD" id="20320289"/>
<dbReference type="EMBL" id="KL596741">
    <property type="protein sequence ID" value="KER26671.1"/>
    <property type="molecule type" value="Genomic_DNA"/>
</dbReference>
<proteinExistence type="predicted"/>
<evidence type="ECO:0000259" key="1">
    <source>
        <dbReference type="Pfam" id="PF23055"/>
    </source>
</evidence>
<dbReference type="InterPro" id="IPR055469">
    <property type="entry name" value="DUF7041"/>
</dbReference>
<dbReference type="AlphaFoldDB" id="A0A074ZI82"/>
<dbReference type="OrthoDB" id="6251906at2759"/>
<dbReference type="STRING" id="6198.A0A074ZI82"/>
<protein>
    <recommendedName>
        <fullName evidence="1">DUF7041 domain-containing protein</fullName>
    </recommendedName>
</protein>
<dbReference type="RefSeq" id="XP_009169557.1">
    <property type="nucleotide sequence ID" value="XM_009171293.1"/>
</dbReference>
<dbReference type="PANTHER" id="PTHR33327">
    <property type="entry name" value="ENDONUCLEASE"/>
    <property type="match status" value="1"/>
</dbReference>
<dbReference type="PANTHER" id="PTHR33327:SF3">
    <property type="entry name" value="RNA-DIRECTED DNA POLYMERASE"/>
    <property type="match status" value="1"/>
</dbReference>
<evidence type="ECO:0000313" key="2">
    <source>
        <dbReference type="EMBL" id="KER26671.1"/>
    </source>
</evidence>
<gene>
    <name evidence="2" type="ORF">T265_06107</name>
</gene>
<reference evidence="2 3" key="1">
    <citation type="submission" date="2013-11" db="EMBL/GenBank/DDBJ databases">
        <title>Opisthorchis viverrini - life in the bile duct.</title>
        <authorList>
            <person name="Young N.D."/>
            <person name="Nagarajan N."/>
            <person name="Lin S.J."/>
            <person name="Korhonen P.K."/>
            <person name="Jex A.R."/>
            <person name="Hall R.S."/>
            <person name="Safavi-Hemami H."/>
            <person name="Kaewkong W."/>
            <person name="Bertrand D."/>
            <person name="Gao S."/>
            <person name="Seet Q."/>
            <person name="Wongkham S."/>
            <person name="Teh B.T."/>
            <person name="Wongkham C."/>
            <person name="Intapan P.M."/>
            <person name="Maleewong W."/>
            <person name="Yang X."/>
            <person name="Hu M."/>
            <person name="Wang Z."/>
            <person name="Hofmann A."/>
            <person name="Sternberg P.W."/>
            <person name="Tan P."/>
            <person name="Wang J."/>
            <person name="Gasser R.B."/>
        </authorList>
    </citation>
    <scope>NUCLEOTIDE SEQUENCE [LARGE SCALE GENOMIC DNA]</scope>
</reference>
<name>A0A074ZI82_OPIVI</name>